<protein>
    <recommendedName>
        <fullName evidence="3">uracil-DNA glycosylase</fullName>
        <ecNumber evidence="3">3.2.2.27</ecNumber>
    </recommendedName>
</protein>
<evidence type="ECO:0000256" key="2">
    <source>
        <dbReference type="ARBA" id="ARBA00002631"/>
    </source>
</evidence>
<dbReference type="Gene3D" id="3.40.470.10">
    <property type="entry name" value="Uracil-DNA glycosylase-like domain"/>
    <property type="match status" value="1"/>
</dbReference>
<dbReference type="InterPro" id="IPR005122">
    <property type="entry name" value="Uracil-DNA_glycosylase-like"/>
</dbReference>
<evidence type="ECO:0000256" key="4">
    <source>
        <dbReference type="ARBA" id="ARBA00022763"/>
    </source>
</evidence>
<accession>A0AA46DZJ7</accession>
<dbReference type="PANTHER" id="PTHR11264">
    <property type="entry name" value="URACIL-DNA GLYCOSYLASE"/>
    <property type="match status" value="1"/>
</dbReference>
<evidence type="ECO:0000313" key="9">
    <source>
        <dbReference type="Proteomes" id="UP000294678"/>
    </source>
</evidence>
<sequence>MFKYHNTYQDFFNENKELLEKIIKEINKDNYTPQKENIFKALETDLYKNKIVILGMDPYPQKNVATGLAFEVLLDSWQDKKINTSLKNILKLIYKSYYGEILSINELRKKIESKEFNIEKPKKMFKNWQKQGVLLLNTAFTTKLDKPGAHIKVWKEFSINLIEYISKNNPRLIWFLWGEKAKKYEKYIINNKNIYYSNHPVICGQLINPKDFLNSNCFLETKDIIKWI</sequence>
<dbReference type="Proteomes" id="UP000294678">
    <property type="component" value="Unassembled WGS sequence"/>
</dbReference>
<dbReference type="InterPro" id="IPR002043">
    <property type="entry name" value="UDG_fam1"/>
</dbReference>
<evidence type="ECO:0000256" key="5">
    <source>
        <dbReference type="ARBA" id="ARBA00022801"/>
    </source>
</evidence>
<organism evidence="8 9">
    <name type="scientific">Hypnocyclicus thermotrophus</name>
    <dbReference type="NCBI Taxonomy" id="1627895"/>
    <lineage>
        <taxon>Bacteria</taxon>
        <taxon>Fusobacteriati</taxon>
        <taxon>Fusobacteriota</taxon>
        <taxon>Fusobacteriia</taxon>
        <taxon>Fusobacteriales</taxon>
        <taxon>Fusobacteriaceae</taxon>
        <taxon>Hypnocyclicus</taxon>
    </lineage>
</organism>
<comment type="catalytic activity">
    <reaction evidence="1">
        <text>Hydrolyzes single-stranded DNA or mismatched double-stranded DNA and polynucleotides, releasing free uracil.</text>
        <dbReference type="EC" id="3.2.2.27"/>
    </reaction>
</comment>
<feature type="domain" description="Uracil-DNA glycosylase-like" evidence="7">
    <location>
        <begin position="48"/>
        <end position="200"/>
    </location>
</feature>
<dbReference type="CDD" id="cd10027">
    <property type="entry name" value="UDG-F1-like"/>
    <property type="match status" value="1"/>
</dbReference>
<keyword evidence="5" id="KW-0378">Hydrolase</keyword>
<dbReference type="PANTHER" id="PTHR11264:SF8">
    <property type="entry name" value="URACIL-DNA GLYCOSYLASE-LIKE DOMAIN-CONTAINING PROTEIN"/>
    <property type="match status" value="1"/>
</dbReference>
<dbReference type="AlphaFoldDB" id="A0AA46DZJ7"/>
<evidence type="ECO:0000259" key="7">
    <source>
        <dbReference type="Pfam" id="PF03167"/>
    </source>
</evidence>
<dbReference type="RefSeq" id="WP_134112434.1">
    <property type="nucleotide sequence ID" value="NZ_SOBG01000002.1"/>
</dbReference>
<proteinExistence type="predicted"/>
<dbReference type="EC" id="3.2.2.27" evidence="3"/>
<dbReference type="Pfam" id="PF03167">
    <property type="entry name" value="UDG"/>
    <property type="match status" value="1"/>
</dbReference>
<evidence type="ECO:0000256" key="1">
    <source>
        <dbReference type="ARBA" id="ARBA00001400"/>
    </source>
</evidence>
<gene>
    <name evidence="8" type="ORF">EV215_0529</name>
</gene>
<keyword evidence="6" id="KW-0234">DNA repair</keyword>
<evidence type="ECO:0000256" key="3">
    <source>
        <dbReference type="ARBA" id="ARBA00012030"/>
    </source>
</evidence>
<dbReference type="InterPro" id="IPR036895">
    <property type="entry name" value="Uracil-DNA_glycosylase-like_sf"/>
</dbReference>
<comment type="caution">
    <text evidence="8">The sequence shown here is derived from an EMBL/GenBank/DDBJ whole genome shotgun (WGS) entry which is preliminary data.</text>
</comment>
<keyword evidence="4" id="KW-0227">DNA damage</keyword>
<dbReference type="EMBL" id="SOBG01000002">
    <property type="protein sequence ID" value="TDT71839.1"/>
    <property type="molecule type" value="Genomic_DNA"/>
</dbReference>
<comment type="function">
    <text evidence="2">Excises uracil residues from the DNA which can arise as a result of misincorporation of dUMP residues by DNA polymerase or due to deamination of cytosine.</text>
</comment>
<evidence type="ECO:0000313" key="8">
    <source>
        <dbReference type="EMBL" id="TDT71839.1"/>
    </source>
</evidence>
<dbReference type="SUPFAM" id="SSF52141">
    <property type="entry name" value="Uracil-DNA glycosylase-like"/>
    <property type="match status" value="1"/>
</dbReference>
<dbReference type="GO" id="GO:0004844">
    <property type="term" value="F:uracil DNA N-glycosylase activity"/>
    <property type="evidence" value="ECO:0007669"/>
    <property type="project" value="UniProtKB-EC"/>
</dbReference>
<keyword evidence="9" id="KW-1185">Reference proteome</keyword>
<dbReference type="GO" id="GO:0097510">
    <property type="term" value="P:base-excision repair, AP site formation via deaminated base removal"/>
    <property type="evidence" value="ECO:0007669"/>
    <property type="project" value="TreeGrafter"/>
</dbReference>
<reference evidence="8 9" key="1">
    <citation type="submission" date="2019-03" db="EMBL/GenBank/DDBJ databases">
        <title>Genomic Encyclopedia of Type Strains, Phase IV (KMG-IV): sequencing the most valuable type-strain genomes for metagenomic binning, comparative biology and taxonomic classification.</title>
        <authorList>
            <person name="Goeker M."/>
        </authorList>
    </citation>
    <scope>NUCLEOTIDE SEQUENCE [LARGE SCALE GENOMIC DNA]</scope>
    <source>
        <strain evidence="8 9">DSM 100055</strain>
    </source>
</reference>
<name>A0AA46DZJ7_9FUSO</name>
<evidence type="ECO:0000256" key="6">
    <source>
        <dbReference type="ARBA" id="ARBA00023204"/>
    </source>
</evidence>